<keyword evidence="4 5" id="KW-0697">Rotamase</keyword>
<comment type="caution">
    <text evidence="7">The sequence shown here is derived from an EMBL/GenBank/DDBJ whole genome shotgun (WGS) entry which is preliminary data.</text>
</comment>
<proteinExistence type="inferred from homology"/>
<dbReference type="GO" id="GO:0003755">
    <property type="term" value="F:peptidyl-prolyl cis-trans isomerase activity"/>
    <property type="evidence" value="ECO:0007669"/>
    <property type="project" value="UniProtKB-EC"/>
</dbReference>
<evidence type="ECO:0000256" key="2">
    <source>
        <dbReference type="ARBA" id="ARBA00007656"/>
    </source>
</evidence>
<dbReference type="InterPro" id="IPR000297">
    <property type="entry name" value="PPIase_PpiC"/>
</dbReference>
<reference evidence="8" key="2">
    <citation type="submission" date="2023-07" db="EMBL/GenBank/DDBJ databases">
        <title>Shewanella mangrovi sp. nov., an acetaldehyde- degrading bacterium isolated from mangrove sediment.</title>
        <authorList>
            <person name="Liu Y."/>
        </authorList>
    </citation>
    <scope>NUCLEOTIDE SEQUENCE [LARGE SCALE GENOMIC DNA]</scope>
    <source>
        <strain evidence="8">C32</strain>
    </source>
</reference>
<dbReference type="EC" id="5.2.1.8" evidence="3"/>
<dbReference type="SUPFAM" id="SSF109998">
    <property type="entry name" value="Triger factor/SurA peptide-binding domain-like"/>
    <property type="match status" value="1"/>
</dbReference>
<dbReference type="PANTHER" id="PTHR47245">
    <property type="entry name" value="PEPTIDYLPROLYL ISOMERASE"/>
    <property type="match status" value="1"/>
</dbReference>
<evidence type="ECO:0000256" key="1">
    <source>
        <dbReference type="ARBA" id="ARBA00000971"/>
    </source>
</evidence>
<comment type="similarity">
    <text evidence="2">Belongs to the PpiC/parvulin rotamase family.</text>
</comment>
<accession>A0ABT2FL13</accession>
<dbReference type="Proteomes" id="UP001201549">
    <property type="component" value="Unassembled WGS sequence"/>
</dbReference>
<feature type="domain" description="PpiC" evidence="6">
    <location>
        <begin position="137"/>
        <end position="237"/>
    </location>
</feature>
<dbReference type="PANTHER" id="PTHR47245:SF2">
    <property type="entry name" value="PEPTIDYL-PROLYL CIS-TRANS ISOMERASE HP_0175-RELATED"/>
    <property type="match status" value="1"/>
</dbReference>
<dbReference type="SUPFAM" id="SSF54534">
    <property type="entry name" value="FKBP-like"/>
    <property type="match status" value="1"/>
</dbReference>
<reference evidence="7 8" key="1">
    <citation type="submission" date="2022-02" db="EMBL/GenBank/DDBJ databases">
        <authorList>
            <person name="Zhuang L."/>
        </authorList>
    </citation>
    <scope>NUCLEOTIDE SEQUENCE [LARGE SCALE GENOMIC DNA]</scope>
    <source>
        <strain evidence="7 8">C32</strain>
    </source>
</reference>
<dbReference type="PROSITE" id="PS50198">
    <property type="entry name" value="PPIC_PPIASE_2"/>
    <property type="match status" value="1"/>
</dbReference>
<evidence type="ECO:0000256" key="5">
    <source>
        <dbReference type="PROSITE-ProRule" id="PRU00278"/>
    </source>
</evidence>
<gene>
    <name evidence="7" type="ORF">L9G74_05735</name>
</gene>
<keyword evidence="5 7" id="KW-0413">Isomerase</keyword>
<protein>
    <recommendedName>
        <fullName evidence="3">peptidylprolyl isomerase</fullName>
        <ecNumber evidence="3">5.2.1.8</ecNumber>
    </recommendedName>
</protein>
<dbReference type="InterPro" id="IPR027304">
    <property type="entry name" value="Trigger_fact/SurA_dom_sf"/>
</dbReference>
<dbReference type="InterPro" id="IPR050245">
    <property type="entry name" value="PrsA_foldase"/>
</dbReference>
<dbReference type="Pfam" id="PF00639">
    <property type="entry name" value="Rotamase"/>
    <property type="match status" value="1"/>
</dbReference>
<dbReference type="EMBL" id="JAKOGG010000003">
    <property type="protein sequence ID" value="MCS4555934.1"/>
    <property type="molecule type" value="Genomic_DNA"/>
</dbReference>
<dbReference type="RefSeq" id="WP_238895344.1">
    <property type="nucleotide sequence ID" value="NZ_JAKOGG010000003.1"/>
</dbReference>
<dbReference type="Gene3D" id="1.10.4030.10">
    <property type="entry name" value="Porin chaperone SurA, peptide-binding domain"/>
    <property type="match status" value="1"/>
</dbReference>
<evidence type="ECO:0000259" key="6">
    <source>
        <dbReference type="PROSITE" id="PS50198"/>
    </source>
</evidence>
<comment type="catalytic activity">
    <reaction evidence="1">
        <text>[protein]-peptidylproline (omega=180) = [protein]-peptidylproline (omega=0)</text>
        <dbReference type="Rhea" id="RHEA:16237"/>
        <dbReference type="Rhea" id="RHEA-COMP:10747"/>
        <dbReference type="Rhea" id="RHEA-COMP:10748"/>
        <dbReference type="ChEBI" id="CHEBI:83833"/>
        <dbReference type="ChEBI" id="CHEBI:83834"/>
        <dbReference type="EC" id="5.2.1.8"/>
    </reaction>
</comment>
<evidence type="ECO:0000313" key="7">
    <source>
        <dbReference type="EMBL" id="MCS4555934.1"/>
    </source>
</evidence>
<dbReference type="Gene3D" id="3.10.50.40">
    <property type="match status" value="1"/>
</dbReference>
<organism evidence="7 8">
    <name type="scientific">Shewanella electrica</name>
    <dbReference type="NCBI Taxonomy" id="515560"/>
    <lineage>
        <taxon>Bacteria</taxon>
        <taxon>Pseudomonadati</taxon>
        <taxon>Pseudomonadota</taxon>
        <taxon>Gammaproteobacteria</taxon>
        <taxon>Alteromonadales</taxon>
        <taxon>Shewanellaceae</taxon>
        <taxon>Shewanella</taxon>
    </lineage>
</organism>
<evidence type="ECO:0000313" key="8">
    <source>
        <dbReference type="Proteomes" id="UP001201549"/>
    </source>
</evidence>
<evidence type="ECO:0000256" key="4">
    <source>
        <dbReference type="ARBA" id="ARBA00023110"/>
    </source>
</evidence>
<name>A0ABT2FL13_9GAMM</name>
<sequence length="276" mass="31705">METQKRRYLTAKVATEMFKLNPEFLKPEQQQQVASQVQRVMQLQQAILGSREAAEISVSAAQLEQTWAQCLAQFDGEASLVQSLQNQGLDAEGLRSALYDELRCELVLDRVCGDIPPLALEQAQAYFAGHRQEFSRAAIWQLSQILITVNHDYPENRRHAVLKRICRVRHLAQTQDFAALALQHSECPSAMEQGFLGWCEQDKLYPQIAAVLPTLAHMQVSDPIETELGFHLVRWHQYKPAKVANFDEVLPLLQQRHHERAKKYLQKQWLNRVLTN</sequence>
<evidence type="ECO:0000256" key="3">
    <source>
        <dbReference type="ARBA" id="ARBA00013194"/>
    </source>
</evidence>
<dbReference type="InterPro" id="IPR046357">
    <property type="entry name" value="PPIase_dom_sf"/>
</dbReference>
<keyword evidence="8" id="KW-1185">Reference proteome</keyword>